<organism evidence="1 2">
    <name type="scientific">Rhododendron molle</name>
    <name type="common">Chinese azalea</name>
    <name type="synonym">Azalea mollis</name>
    <dbReference type="NCBI Taxonomy" id="49168"/>
    <lineage>
        <taxon>Eukaryota</taxon>
        <taxon>Viridiplantae</taxon>
        <taxon>Streptophyta</taxon>
        <taxon>Embryophyta</taxon>
        <taxon>Tracheophyta</taxon>
        <taxon>Spermatophyta</taxon>
        <taxon>Magnoliopsida</taxon>
        <taxon>eudicotyledons</taxon>
        <taxon>Gunneridae</taxon>
        <taxon>Pentapetalae</taxon>
        <taxon>asterids</taxon>
        <taxon>Ericales</taxon>
        <taxon>Ericaceae</taxon>
        <taxon>Ericoideae</taxon>
        <taxon>Rhodoreae</taxon>
        <taxon>Rhododendron</taxon>
    </lineage>
</organism>
<comment type="caution">
    <text evidence="1">The sequence shown here is derived from an EMBL/GenBank/DDBJ whole genome shotgun (WGS) entry which is preliminary data.</text>
</comment>
<accession>A0ACC0Q2M7</accession>
<sequence length="157" mass="18255">MVPPNGRRKPFKFFNFWPQHPEFGQILSNSWSEPLSAKLKRLKCVLKQLNLKNNSNISKRVLDVRAELCTLQERLFTSPSDEALCIQEKELVCEYVLLRTAEESFMKQRSRVKWLALGDQNTKFFHQKLCTHRARNTILSLQSTILSLTCRLSMGNA</sequence>
<gene>
    <name evidence="1" type="ORF">RHMOL_Rhmol01G0186300</name>
</gene>
<proteinExistence type="predicted"/>
<dbReference type="Proteomes" id="UP001062846">
    <property type="component" value="Chromosome 1"/>
</dbReference>
<protein>
    <submittedName>
        <fullName evidence="1">Uncharacterized protein</fullName>
    </submittedName>
</protein>
<keyword evidence="2" id="KW-1185">Reference proteome</keyword>
<reference evidence="1" key="1">
    <citation type="submission" date="2022-02" db="EMBL/GenBank/DDBJ databases">
        <title>Plant Genome Project.</title>
        <authorList>
            <person name="Zhang R.-G."/>
        </authorList>
    </citation>
    <scope>NUCLEOTIDE SEQUENCE</scope>
    <source>
        <strain evidence="1">AT1</strain>
    </source>
</reference>
<dbReference type="EMBL" id="CM046388">
    <property type="protein sequence ID" value="KAI8572283.1"/>
    <property type="molecule type" value="Genomic_DNA"/>
</dbReference>
<name>A0ACC0Q2M7_RHOML</name>
<evidence type="ECO:0000313" key="2">
    <source>
        <dbReference type="Proteomes" id="UP001062846"/>
    </source>
</evidence>
<evidence type="ECO:0000313" key="1">
    <source>
        <dbReference type="EMBL" id="KAI8572283.1"/>
    </source>
</evidence>